<organism evidence="1 2">
    <name type="scientific">Pseudomonas fluorescens</name>
    <dbReference type="NCBI Taxonomy" id="294"/>
    <lineage>
        <taxon>Bacteria</taxon>
        <taxon>Pseudomonadati</taxon>
        <taxon>Pseudomonadota</taxon>
        <taxon>Gammaproteobacteria</taxon>
        <taxon>Pseudomonadales</taxon>
        <taxon>Pseudomonadaceae</taxon>
        <taxon>Pseudomonas</taxon>
    </lineage>
</organism>
<protein>
    <submittedName>
        <fullName evidence="1">Uncharacterized protein</fullName>
    </submittedName>
</protein>
<name>A0A109LHX3_PSEFL</name>
<comment type="caution">
    <text evidence="1">The sequence shown here is derived from an EMBL/GenBank/DDBJ whole genome shotgun (WGS) entry which is preliminary data.</text>
</comment>
<dbReference type="EMBL" id="LCYA01000052">
    <property type="protein sequence ID" value="KWV88187.1"/>
    <property type="molecule type" value="Genomic_DNA"/>
</dbReference>
<dbReference type="Proteomes" id="UP000061348">
    <property type="component" value="Unassembled WGS sequence"/>
</dbReference>
<dbReference type="AlphaFoldDB" id="A0A109LHX3"/>
<gene>
    <name evidence="1" type="ORF">PFLmoz3_01082</name>
</gene>
<sequence length="87" mass="9707">MARPTNAGITAPNTMIKPCMVVIWLKNAGCTICRPGWNNSARITMANEPPSRNMVKANHKYMVPMSLWLVVSTQRIRPLAGPWAWSV</sequence>
<reference evidence="1 2" key="1">
    <citation type="submission" date="2015-05" db="EMBL/GenBank/DDBJ databases">
        <title>A genomic and transcriptomic approach to investigate the blue pigment phenotype in Pseudomonas fluorescens.</title>
        <authorList>
            <person name="Andreani N.A."/>
            <person name="Cardazzo B."/>
        </authorList>
    </citation>
    <scope>NUCLEOTIDE SEQUENCE [LARGE SCALE GENOMIC DNA]</scope>
    <source>
        <strain evidence="1 2">Ps_22</strain>
    </source>
</reference>
<proteinExistence type="predicted"/>
<evidence type="ECO:0000313" key="2">
    <source>
        <dbReference type="Proteomes" id="UP000061348"/>
    </source>
</evidence>
<evidence type="ECO:0000313" key="1">
    <source>
        <dbReference type="EMBL" id="KWV88187.1"/>
    </source>
</evidence>
<accession>A0A109LHX3</accession>